<evidence type="ECO:0000313" key="2">
    <source>
        <dbReference type="Proteomes" id="UP000288805"/>
    </source>
</evidence>
<dbReference type="AlphaFoldDB" id="A0A438BRQ4"/>
<accession>A0A438BRQ4</accession>
<reference evidence="1 2" key="1">
    <citation type="journal article" date="2018" name="PLoS Genet.">
        <title>Population sequencing reveals clonal diversity and ancestral inbreeding in the grapevine cultivar Chardonnay.</title>
        <authorList>
            <person name="Roach M.J."/>
            <person name="Johnson D.L."/>
            <person name="Bohlmann J."/>
            <person name="van Vuuren H.J."/>
            <person name="Jones S.J."/>
            <person name="Pretorius I.S."/>
            <person name="Schmidt S.A."/>
            <person name="Borneman A.R."/>
        </authorList>
    </citation>
    <scope>NUCLEOTIDE SEQUENCE [LARGE SCALE GENOMIC DNA]</scope>
    <source>
        <strain evidence="2">cv. Chardonnay</strain>
        <tissue evidence="1">Leaf</tissue>
    </source>
</reference>
<protein>
    <submittedName>
        <fullName evidence="1">Uncharacterized protein</fullName>
    </submittedName>
</protein>
<dbReference type="EMBL" id="QGNW01002648">
    <property type="protein sequence ID" value="RVW13641.1"/>
    <property type="molecule type" value="Genomic_DNA"/>
</dbReference>
<gene>
    <name evidence="1" type="ORF">CK203_088806</name>
</gene>
<comment type="caution">
    <text evidence="1">The sequence shown here is derived from an EMBL/GenBank/DDBJ whole genome shotgun (WGS) entry which is preliminary data.</text>
</comment>
<evidence type="ECO:0000313" key="1">
    <source>
        <dbReference type="EMBL" id="RVW13641.1"/>
    </source>
</evidence>
<dbReference type="Proteomes" id="UP000288805">
    <property type="component" value="Unassembled WGS sequence"/>
</dbReference>
<proteinExistence type="predicted"/>
<sequence length="149" mass="17071">MRDLPSNFFKDAAHVLLENGAAYVFLLNPCRLWIGSRMKPSSMRIVLSLLTFGRCSPPTLNEWHAWFSSRYRGDLMEIGMWTPQKLQAWGCLRVDWLSSTHDVFPNDQKNAHTCVLVLPVEMAVNSLAFSWRIRGDPIPGYEDLEASKE</sequence>
<name>A0A438BRQ4_VITVI</name>
<organism evidence="1 2">
    <name type="scientific">Vitis vinifera</name>
    <name type="common">Grape</name>
    <dbReference type="NCBI Taxonomy" id="29760"/>
    <lineage>
        <taxon>Eukaryota</taxon>
        <taxon>Viridiplantae</taxon>
        <taxon>Streptophyta</taxon>
        <taxon>Embryophyta</taxon>
        <taxon>Tracheophyta</taxon>
        <taxon>Spermatophyta</taxon>
        <taxon>Magnoliopsida</taxon>
        <taxon>eudicotyledons</taxon>
        <taxon>Gunneridae</taxon>
        <taxon>Pentapetalae</taxon>
        <taxon>rosids</taxon>
        <taxon>Vitales</taxon>
        <taxon>Vitaceae</taxon>
        <taxon>Viteae</taxon>
        <taxon>Vitis</taxon>
    </lineage>
</organism>